<dbReference type="Proteomes" id="UP001165430">
    <property type="component" value="Unassembled WGS sequence"/>
</dbReference>
<sequence length="80" mass="8749">MKKLILFSLMMFSGLFLGQNIAQDSGGDGLEEPCEESIDSPDEGGPITVTVCNRRTNGFGYLMMTFCNAPANEMCQFTNL</sequence>
<gene>
    <name evidence="2" type="ORF">MM213_15535</name>
</gene>
<feature type="signal peptide" evidence="1">
    <location>
        <begin position="1"/>
        <end position="22"/>
    </location>
</feature>
<name>A0ABS9VEQ6_9BACT</name>
<evidence type="ECO:0000313" key="3">
    <source>
        <dbReference type="Proteomes" id="UP001165430"/>
    </source>
</evidence>
<organism evidence="2 3">
    <name type="scientific">Belliella alkalica</name>
    <dbReference type="NCBI Taxonomy" id="1730871"/>
    <lineage>
        <taxon>Bacteria</taxon>
        <taxon>Pseudomonadati</taxon>
        <taxon>Bacteroidota</taxon>
        <taxon>Cytophagia</taxon>
        <taxon>Cytophagales</taxon>
        <taxon>Cyclobacteriaceae</taxon>
        <taxon>Belliella</taxon>
    </lineage>
</organism>
<dbReference type="EMBL" id="JAKZGO010000014">
    <property type="protein sequence ID" value="MCH7414912.1"/>
    <property type="molecule type" value="Genomic_DNA"/>
</dbReference>
<keyword evidence="1" id="KW-0732">Signal</keyword>
<feature type="chain" id="PRO_5045996831" evidence="1">
    <location>
        <begin position="23"/>
        <end position="80"/>
    </location>
</feature>
<evidence type="ECO:0000313" key="2">
    <source>
        <dbReference type="EMBL" id="MCH7414912.1"/>
    </source>
</evidence>
<proteinExistence type="predicted"/>
<evidence type="ECO:0000256" key="1">
    <source>
        <dbReference type="SAM" id="SignalP"/>
    </source>
</evidence>
<accession>A0ABS9VEQ6</accession>
<comment type="caution">
    <text evidence="2">The sequence shown here is derived from an EMBL/GenBank/DDBJ whole genome shotgun (WGS) entry which is preliminary data.</text>
</comment>
<keyword evidence="3" id="KW-1185">Reference proteome</keyword>
<protein>
    <submittedName>
        <fullName evidence="2">Uncharacterized protein</fullName>
    </submittedName>
</protein>
<dbReference type="RefSeq" id="WP_241413718.1">
    <property type="nucleotide sequence ID" value="NZ_JAKZGO010000014.1"/>
</dbReference>
<reference evidence="2" key="1">
    <citation type="submission" date="2022-03" db="EMBL/GenBank/DDBJ databases">
        <title>De novo assembled genomes of Belliella spp. (Cyclobacteriaceae) strains.</title>
        <authorList>
            <person name="Szabo A."/>
            <person name="Korponai K."/>
            <person name="Felfoldi T."/>
        </authorList>
    </citation>
    <scope>NUCLEOTIDE SEQUENCE</scope>
    <source>
        <strain evidence="2">DSM 111903</strain>
    </source>
</reference>